<sequence length="153" mass="16607">MKKTEPGSVRPNPADPGEVDYRSLAEFRYAIRKFLAFSETAAGEAGLTAQQHQAILTIKGLGEGDGLSVGELATRLLVRHHTAAELANRLEEAGLVKRRQDPNDGRRVLLSLTPEGEKRLLSLSSMHLDEIGLMAPQLVSILARLSGREGTAR</sequence>
<reference evidence="5 6" key="1">
    <citation type="submission" date="2016-08" db="EMBL/GenBank/DDBJ databases">
        <title>Whole genome sequence of Mesorhizobium sp. strain UASWS1009 isolated from industrial sewage.</title>
        <authorList>
            <person name="Crovadore J."/>
            <person name="Calmin G."/>
            <person name="Chablais R."/>
            <person name="Cochard B."/>
            <person name="Lefort F."/>
        </authorList>
    </citation>
    <scope>NUCLEOTIDE SEQUENCE [LARGE SCALE GENOMIC DNA]</scope>
    <source>
        <strain evidence="5 6">UASWS1009</strain>
    </source>
</reference>
<dbReference type="SMART" id="SM00347">
    <property type="entry name" value="HTH_MARR"/>
    <property type="match status" value="1"/>
</dbReference>
<accession>A0A1C2E5R4</accession>
<dbReference type="InterPro" id="IPR036390">
    <property type="entry name" value="WH_DNA-bd_sf"/>
</dbReference>
<dbReference type="PANTHER" id="PTHR33164">
    <property type="entry name" value="TRANSCRIPTIONAL REGULATOR, MARR FAMILY"/>
    <property type="match status" value="1"/>
</dbReference>
<keyword evidence="1" id="KW-0805">Transcription regulation</keyword>
<dbReference type="Gene3D" id="1.10.10.10">
    <property type="entry name" value="Winged helix-like DNA-binding domain superfamily/Winged helix DNA-binding domain"/>
    <property type="match status" value="1"/>
</dbReference>
<protein>
    <submittedName>
        <fullName evidence="5">MarR family transcriptional regulator</fullName>
    </submittedName>
</protein>
<keyword evidence="6" id="KW-1185">Reference proteome</keyword>
<dbReference type="Pfam" id="PF12802">
    <property type="entry name" value="MarR_2"/>
    <property type="match status" value="1"/>
</dbReference>
<dbReference type="PROSITE" id="PS50995">
    <property type="entry name" value="HTH_MARR_2"/>
    <property type="match status" value="1"/>
</dbReference>
<dbReference type="GO" id="GO:0003700">
    <property type="term" value="F:DNA-binding transcription factor activity"/>
    <property type="evidence" value="ECO:0007669"/>
    <property type="project" value="InterPro"/>
</dbReference>
<keyword evidence="2" id="KW-0238">DNA-binding</keyword>
<name>A0A1C2E5R4_9HYPH</name>
<dbReference type="Proteomes" id="UP000094412">
    <property type="component" value="Unassembled WGS sequence"/>
</dbReference>
<keyword evidence="3" id="KW-0804">Transcription</keyword>
<dbReference type="STRING" id="1566387.QV13_05850"/>
<dbReference type="InterPro" id="IPR023187">
    <property type="entry name" value="Tscrpt_reg_MarR-type_CS"/>
</dbReference>
<gene>
    <name evidence="5" type="ORF">QV13_05850</name>
</gene>
<organism evidence="5 6">
    <name type="scientific">Mesorhizobium hungaricum</name>
    <dbReference type="NCBI Taxonomy" id="1566387"/>
    <lineage>
        <taxon>Bacteria</taxon>
        <taxon>Pseudomonadati</taxon>
        <taxon>Pseudomonadota</taxon>
        <taxon>Alphaproteobacteria</taxon>
        <taxon>Hyphomicrobiales</taxon>
        <taxon>Phyllobacteriaceae</taxon>
        <taxon>Mesorhizobium</taxon>
    </lineage>
</organism>
<evidence type="ECO:0000256" key="2">
    <source>
        <dbReference type="ARBA" id="ARBA00023125"/>
    </source>
</evidence>
<proteinExistence type="predicted"/>
<dbReference type="SUPFAM" id="SSF46785">
    <property type="entry name" value="Winged helix' DNA-binding domain"/>
    <property type="match status" value="1"/>
</dbReference>
<evidence type="ECO:0000256" key="1">
    <source>
        <dbReference type="ARBA" id="ARBA00023015"/>
    </source>
</evidence>
<evidence type="ECO:0000313" key="6">
    <source>
        <dbReference type="Proteomes" id="UP000094412"/>
    </source>
</evidence>
<dbReference type="InterPro" id="IPR000835">
    <property type="entry name" value="HTH_MarR-typ"/>
</dbReference>
<evidence type="ECO:0000259" key="4">
    <source>
        <dbReference type="PROSITE" id="PS50995"/>
    </source>
</evidence>
<dbReference type="AlphaFoldDB" id="A0A1C2E5R4"/>
<dbReference type="GO" id="GO:0003677">
    <property type="term" value="F:DNA binding"/>
    <property type="evidence" value="ECO:0007669"/>
    <property type="project" value="UniProtKB-KW"/>
</dbReference>
<dbReference type="GO" id="GO:0006950">
    <property type="term" value="P:response to stress"/>
    <property type="evidence" value="ECO:0007669"/>
    <property type="project" value="TreeGrafter"/>
</dbReference>
<comment type="caution">
    <text evidence="5">The sequence shown here is derived from an EMBL/GenBank/DDBJ whole genome shotgun (WGS) entry which is preliminary data.</text>
</comment>
<evidence type="ECO:0000256" key="3">
    <source>
        <dbReference type="ARBA" id="ARBA00023163"/>
    </source>
</evidence>
<dbReference type="InterPro" id="IPR036388">
    <property type="entry name" value="WH-like_DNA-bd_sf"/>
</dbReference>
<evidence type="ECO:0000313" key="5">
    <source>
        <dbReference type="EMBL" id="OCX22253.1"/>
    </source>
</evidence>
<dbReference type="PANTHER" id="PTHR33164:SF43">
    <property type="entry name" value="HTH-TYPE TRANSCRIPTIONAL REPRESSOR YETL"/>
    <property type="match status" value="1"/>
</dbReference>
<dbReference type="InterPro" id="IPR039422">
    <property type="entry name" value="MarR/SlyA-like"/>
</dbReference>
<dbReference type="PROSITE" id="PS01117">
    <property type="entry name" value="HTH_MARR_1"/>
    <property type="match status" value="1"/>
</dbReference>
<dbReference type="EMBL" id="MDEO01000027">
    <property type="protein sequence ID" value="OCX22253.1"/>
    <property type="molecule type" value="Genomic_DNA"/>
</dbReference>
<feature type="domain" description="HTH marR-type" evidence="4">
    <location>
        <begin position="24"/>
        <end position="153"/>
    </location>
</feature>